<protein>
    <submittedName>
        <fullName evidence="1">Uncharacterized protein</fullName>
    </submittedName>
</protein>
<dbReference type="AlphaFoldDB" id="A0A4D6MFI8"/>
<gene>
    <name evidence="1" type="ORF">DEO72_LG7g1477</name>
</gene>
<dbReference type="EMBL" id="CP039351">
    <property type="protein sequence ID" value="QCE00190.1"/>
    <property type="molecule type" value="Genomic_DNA"/>
</dbReference>
<evidence type="ECO:0000313" key="1">
    <source>
        <dbReference type="EMBL" id="QCE00190.1"/>
    </source>
</evidence>
<accession>A0A4D6MFI8</accession>
<name>A0A4D6MFI8_VIGUN</name>
<sequence>MEPGGFGSPVECARSWLVQMGSERFPSSMLSDEFGSLGTNSNCGSYWGTPLGVADCGRDKIILTCGL</sequence>
<proteinExistence type="predicted"/>
<dbReference type="Proteomes" id="UP000501690">
    <property type="component" value="Linkage Group LG7"/>
</dbReference>
<evidence type="ECO:0000313" key="2">
    <source>
        <dbReference type="Proteomes" id="UP000501690"/>
    </source>
</evidence>
<keyword evidence="2" id="KW-1185">Reference proteome</keyword>
<reference evidence="1 2" key="1">
    <citation type="submission" date="2019-04" db="EMBL/GenBank/DDBJ databases">
        <title>An improved genome assembly and genetic linkage map for asparagus bean, Vigna unguiculata ssp. sesquipedialis.</title>
        <authorList>
            <person name="Xia Q."/>
            <person name="Zhang R."/>
            <person name="Dong Y."/>
        </authorList>
    </citation>
    <scope>NUCLEOTIDE SEQUENCE [LARGE SCALE GENOMIC DNA]</scope>
    <source>
        <tissue evidence="1">Leaf</tissue>
    </source>
</reference>
<organism evidence="1 2">
    <name type="scientific">Vigna unguiculata</name>
    <name type="common">Cowpea</name>
    <dbReference type="NCBI Taxonomy" id="3917"/>
    <lineage>
        <taxon>Eukaryota</taxon>
        <taxon>Viridiplantae</taxon>
        <taxon>Streptophyta</taxon>
        <taxon>Embryophyta</taxon>
        <taxon>Tracheophyta</taxon>
        <taxon>Spermatophyta</taxon>
        <taxon>Magnoliopsida</taxon>
        <taxon>eudicotyledons</taxon>
        <taxon>Gunneridae</taxon>
        <taxon>Pentapetalae</taxon>
        <taxon>rosids</taxon>
        <taxon>fabids</taxon>
        <taxon>Fabales</taxon>
        <taxon>Fabaceae</taxon>
        <taxon>Papilionoideae</taxon>
        <taxon>50 kb inversion clade</taxon>
        <taxon>NPAAA clade</taxon>
        <taxon>indigoferoid/millettioid clade</taxon>
        <taxon>Phaseoleae</taxon>
        <taxon>Vigna</taxon>
    </lineage>
</organism>